<organism evidence="2 5">
    <name type="scientific">Phytophthora fragariae</name>
    <dbReference type="NCBI Taxonomy" id="53985"/>
    <lineage>
        <taxon>Eukaryota</taxon>
        <taxon>Sar</taxon>
        <taxon>Stramenopiles</taxon>
        <taxon>Oomycota</taxon>
        <taxon>Peronosporomycetes</taxon>
        <taxon>Peronosporales</taxon>
        <taxon>Peronosporaceae</taxon>
        <taxon>Phytophthora</taxon>
    </lineage>
</organism>
<protein>
    <submittedName>
        <fullName evidence="2">Uncharacterized protein</fullName>
    </submittedName>
</protein>
<evidence type="ECO:0000313" key="5">
    <source>
        <dbReference type="Proteomes" id="UP000460718"/>
    </source>
</evidence>
<evidence type="ECO:0000313" key="2">
    <source>
        <dbReference type="EMBL" id="KAE9008784.1"/>
    </source>
</evidence>
<sequence>MPKLSTSSLQRLLRKIADVVAVAPVHLLAGASGPPTHAATSSSRALRTLVYRAHEVGSEHPPVNLGGKRRERGNKQVELRNKRLTLKQARRTTIAT</sequence>
<reference evidence="5 6" key="1">
    <citation type="submission" date="2018-09" db="EMBL/GenBank/DDBJ databases">
        <title>Genomic investigation of the strawberry pathogen Phytophthora fragariae indicates pathogenicity is determined by transcriptional variation in three key races.</title>
        <authorList>
            <person name="Adams T.M."/>
            <person name="Armitage A.D."/>
            <person name="Sobczyk M.K."/>
            <person name="Bates H.J."/>
            <person name="Dunwell J.M."/>
            <person name="Nellist C.F."/>
            <person name="Harrison R.J."/>
        </authorList>
    </citation>
    <scope>NUCLEOTIDE SEQUENCE [LARGE SCALE GENOMIC DNA]</scope>
    <source>
        <strain evidence="4 6">BC-23</strain>
        <strain evidence="3 7">ONT-3</strain>
        <strain evidence="2 5">SCRP245</strain>
    </source>
</reference>
<dbReference type="EMBL" id="QXFW01000556">
    <property type="protein sequence ID" value="KAE9008784.1"/>
    <property type="molecule type" value="Genomic_DNA"/>
</dbReference>
<comment type="caution">
    <text evidence="2">The sequence shown here is derived from an EMBL/GenBank/DDBJ whole genome shotgun (WGS) entry which is preliminary data.</text>
</comment>
<accession>A0A6A3KZ24</accession>
<dbReference type="Proteomes" id="UP000476176">
    <property type="component" value="Unassembled WGS sequence"/>
</dbReference>
<evidence type="ECO:0000313" key="3">
    <source>
        <dbReference type="EMBL" id="KAE9110250.1"/>
    </source>
</evidence>
<evidence type="ECO:0000256" key="1">
    <source>
        <dbReference type="SAM" id="MobiDB-lite"/>
    </source>
</evidence>
<evidence type="ECO:0000313" key="7">
    <source>
        <dbReference type="Proteomes" id="UP000488956"/>
    </source>
</evidence>
<dbReference type="Proteomes" id="UP000488956">
    <property type="component" value="Unassembled WGS sequence"/>
</dbReference>
<evidence type="ECO:0000313" key="6">
    <source>
        <dbReference type="Proteomes" id="UP000476176"/>
    </source>
</evidence>
<dbReference type="EMBL" id="QXFX01000589">
    <property type="protein sequence ID" value="KAE9110250.1"/>
    <property type="molecule type" value="Genomic_DNA"/>
</dbReference>
<evidence type="ECO:0000313" key="4">
    <source>
        <dbReference type="EMBL" id="KAE9229410.1"/>
    </source>
</evidence>
<feature type="region of interest" description="Disordered" evidence="1">
    <location>
        <begin position="58"/>
        <end position="80"/>
    </location>
</feature>
<dbReference type="EMBL" id="QXGC01000569">
    <property type="protein sequence ID" value="KAE9229410.1"/>
    <property type="molecule type" value="Genomic_DNA"/>
</dbReference>
<dbReference type="Proteomes" id="UP000460718">
    <property type="component" value="Unassembled WGS sequence"/>
</dbReference>
<name>A0A6A3KZ24_9STRA</name>
<gene>
    <name evidence="4" type="ORF">PF004_g10792</name>
    <name evidence="3" type="ORF">PF010_g11239</name>
    <name evidence="2" type="ORF">PF011_g10569</name>
</gene>
<dbReference type="AlphaFoldDB" id="A0A6A3KZ24"/>
<proteinExistence type="predicted"/>